<evidence type="ECO:0000313" key="2">
    <source>
        <dbReference type="EMBL" id="GIY98947.1"/>
    </source>
</evidence>
<accession>A0AAV4XUX8</accession>
<keyword evidence="3" id="KW-1185">Reference proteome</keyword>
<sequence length="240" mass="27610">MWHSEPCPGSSKENVPPPEQHGPSSPVKKNPKYHETTGIDEVVAGITRCISVAAEKSIPKSVGKLPKFIKPWWNDECAKAYKDQKRAWDRFRRIPVNNKFANIEEETTSNAQAKETDDYSPTKPPPIMLALTANYTHSLHEIHRKFPKTENKLTKGYIKIFPDTEDSYRKIITNLTNAKYEYYIIRPRNEIPLKIVVKGLPIDTNIDEIKHQPEDLKFSINKIAQLKKFLNQRTTTHFSG</sequence>
<organism evidence="2 3">
    <name type="scientific">Caerostris extrusa</name>
    <name type="common">Bark spider</name>
    <name type="synonym">Caerostris bankana</name>
    <dbReference type="NCBI Taxonomy" id="172846"/>
    <lineage>
        <taxon>Eukaryota</taxon>
        <taxon>Metazoa</taxon>
        <taxon>Ecdysozoa</taxon>
        <taxon>Arthropoda</taxon>
        <taxon>Chelicerata</taxon>
        <taxon>Arachnida</taxon>
        <taxon>Araneae</taxon>
        <taxon>Araneomorphae</taxon>
        <taxon>Entelegynae</taxon>
        <taxon>Araneoidea</taxon>
        <taxon>Araneidae</taxon>
        <taxon>Caerostris</taxon>
    </lineage>
</organism>
<feature type="region of interest" description="Disordered" evidence="1">
    <location>
        <begin position="1"/>
        <end position="34"/>
    </location>
</feature>
<protein>
    <submittedName>
        <fullName evidence="2">Nucleic-acid-binding protein from transposon X-element</fullName>
    </submittedName>
</protein>
<dbReference type="AlphaFoldDB" id="A0AAV4XUX8"/>
<dbReference type="Proteomes" id="UP001054945">
    <property type="component" value="Unassembled WGS sequence"/>
</dbReference>
<evidence type="ECO:0000313" key="3">
    <source>
        <dbReference type="Proteomes" id="UP001054945"/>
    </source>
</evidence>
<comment type="caution">
    <text evidence="2">The sequence shown here is derived from an EMBL/GenBank/DDBJ whole genome shotgun (WGS) entry which is preliminary data.</text>
</comment>
<proteinExistence type="predicted"/>
<dbReference type="EMBL" id="BPLR01000991">
    <property type="protein sequence ID" value="GIY98947.1"/>
    <property type="molecule type" value="Genomic_DNA"/>
</dbReference>
<gene>
    <name evidence="2" type="primary">ORF1_1</name>
    <name evidence="2" type="ORF">CEXT_117971</name>
</gene>
<evidence type="ECO:0000256" key="1">
    <source>
        <dbReference type="SAM" id="MobiDB-lite"/>
    </source>
</evidence>
<reference evidence="2 3" key="1">
    <citation type="submission" date="2021-06" db="EMBL/GenBank/DDBJ databases">
        <title>Caerostris extrusa draft genome.</title>
        <authorList>
            <person name="Kono N."/>
            <person name="Arakawa K."/>
        </authorList>
    </citation>
    <scope>NUCLEOTIDE SEQUENCE [LARGE SCALE GENOMIC DNA]</scope>
</reference>
<name>A0AAV4XUX8_CAEEX</name>